<dbReference type="Pfam" id="PF04029">
    <property type="entry name" value="2-ph_phosp"/>
    <property type="match status" value="1"/>
</dbReference>
<evidence type="ECO:0000256" key="6">
    <source>
        <dbReference type="ARBA" id="ARBA00022842"/>
    </source>
</evidence>
<keyword evidence="9" id="KW-1185">Reference proteome</keyword>
<dbReference type="OrthoDB" id="4913at2"/>
<gene>
    <name evidence="8" type="primary">comB</name>
    <name evidence="8" type="ORF">Pla52n_52830</name>
</gene>
<dbReference type="Proteomes" id="UP000320176">
    <property type="component" value="Unassembled WGS sequence"/>
</dbReference>
<accession>A0A5C6A3H8</accession>
<dbReference type="EMBL" id="SJPN01000007">
    <property type="protein sequence ID" value="TWT94462.1"/>
    <property type="molecule type" value="Genomic_DNA"/>
</dbReference>
<comment type="catalytic activity">
    <reaction evidence="7">
        <text>(2R)-O-phospho-3-sulfolactate + H2O = (2R)-3-sulfolactate + phosphate</text>
        <dbReference type="Rhea" id="RHEA:23416"/>
        <dbReference type="ChEBI" id="CHEBI:15377"/>
        <dbReference type="ChEBI" id="CHEBI:15597"/>
        <dbReference type="ChEBI" id="CHEBI:43474"/>
        <dbReference type="ChEBI" id="CHEBI:58738"/>
        <dbReference type="EC" id="3.1.3.71"/>
    </reaction>
</comment>
<protein>
    <recommendedName>
        <fullName evidence="4">Probable 2-phosphosulfolactate phosphatase</fullName>
        <ecNumber evidence="3">3.1.3.71</ecNumber>
    </recommendedName>
</protein>
<dbReference type="SUPFAM" id="SSF142823">
    <property type="entry name" value="ComB-like"/>
    <property type="match status" value="1"/>
</dbReference>
<dbReference type="EC" id="3.1.3.71" evidence="3"/>
<keyword evidence="5 8" id="KW-0378">Hydrolase</keyword>
<dbReference type="FunFam" id="3.90.1560.10:FF:000001">
    <property type="entry name" value="Probable 2-phosphosulfolactate phosphatase"/>
    <property type="match status" value="1"/>
</dbReference>
<dbReference type="GO" id="GO:0050545">
    <property type="term" value="F:sulfopyruvate decarboxylase activity"/>
    <property type="evidence" value="ECO:0007669"/>
    <property type="project" value="TreeGrafter"/>
</dbReference>
<dbReference type="InterPro" id="IPR036702">
    <property type="entry name" value="ComB-like_sf"/>
</dbReference>
<dbReference type="RefSeq" id="WP_146522324.1">
    <property type="nucleotide sequence ID" value="NZ_CP151726.1"/>
</dbReference>
<keyword evidence="6" id="KW-0460">Magnesium</keyword>
<dbReference type="GO" id="GO:0000287">
    <property type="term" value="F:magnesium ion binding"/>
    <property type="evidence" value="ECO:0007669"/>
    <property type="project" value="InterPro"/>
</dbReference>
<dbReference type="GO" id="GO:0050532">
    <property type="term" value="F:2-phosphosulfolactate phosphatase activity"/>
    <property type="evidence" value="ECO:0007669"/>
    <property type="project" value="UniProtKB-EC"/>
</dbReference>
<evidence type="ECO:0000256" key="2">
    <source>
        <dbReference type="ARBA" id="ARBA00009997"/>
    </source>
</evidence>
<evidence type="ECO:0000256" key="1">
    <source>
        <dbReference type="ARBA" id="ARBA00001946"/>
    </source>
</evidence>
<evidence type="ECO:0000256" key="4">
    <source>
        <dbReference type="ARBA" id="ARBA00021948"/>
    </source>
</evidence>
<dbReference type="Gene3D" id="3.90.1560.10">
    <property type="entry name" value="ComB-like"/>
    <property type="match status" value="1"/>
</dbReference>
<evidence type="ECO:0000313" key="9">
    <source>
        <dbReference type="Proteomes" id="UP000320176"/>
    </source>
</evidence>
<dbReference type="AlphaFoldDB" id="A0A5C6A3H8"/>
<evidence type="ECO:0000313" key="8">
    <source>
        <dbReference type="EMBL" id="TWT94462.1"/>
    </source>
</evidence>
<proteinExistence type="inferred from homology"/>
<comment type="cofactor">
    <cofactor evidence="1">
        <name>Mg(2+)</name>
        <dbReference type="ChEBI" id="CHEBI:18420"/>
    </cofactor>
</comment>
<reference evidence="8 9" key="1">
    <citation type="submission" date="2019-02" db="EMBL/GenBank/DDBJ databases">
        <title>Deep-cultivation of Planctomycetes and their phenomic and genomic characterization uncovers novel biology.</title>
        <authorList>
            <person name="Wiegand S."/>
            <person name="Jogler M."/>
            <person name="Boedeker C."/>
            <person name="Pinto D."/>
            <person name="Vollmers J."/>
            <person name="Rivas-Marin E."/>
            <person name="Kohn T."/>
            <person name="Peeters S.H."/>
            <person name="Heuer A."/>
            <person name="Rast P."/>
            <person name="Oberbeckmann S."/>
            <person name="Bunk B."/>
            <person name="Jeske O."/>
            <person name="Meyerdierks A."/>
            <person name="Storesund J.E."/>
            <person name="Kallscheuer N."/>
            <person name="Luecker S."/>
            <person name="Lage O.M."/>
            <person name="Pohl T."/>
            <person name="Merkel B.J."/>
            <person name="Hornburger P."/>
            <person name="Mueller R.-W."/>
            <person name="Bruemmer F."/>
            <person name="Labrenz M."/>
            <person name="Spormann A.M."/>
            <person name="Op Den Camp H."/>
            <person name="Overmann J."/>
            <person name="Amann R."/>
            <person name="Jetten M.S.M."/>
            <person name="Mascher T."/>
            <person name="Medema M.H."/>
            <person name="Devos D.P."/>
            <person name="Kaster A.-K."/>
            <person name="Ovreas L."/>
            <person name="Rohde M."/>
            <person name="Galperin M.Y."/>
            <person name="Jogler C."/>
        </authorList>
    </citation>
    <scope>NUCLEOTIDE SEQUENCE [LARGE SCALE GENOMIC DNA]</scope>
    <source>
        <strain evidence="8 9">Pla52n</strain>
    </source>
</reference>
<evidence type="ECO:0000256" key="5">
    <source>
        <dbReference type="ARBA" id="ARBA00022801"/>
    </source>
</evidence>
<evidence type="ECO:0000256" key="7">
    <source>
        <dbReference type="ARBA" id="ARBA00033711"/>
    </source>
</evidence>
<organism evidence="8 9">
    <name type="scientific">Stieleria varia</name>
    <dbReference type="NCBI Taxonomy" id="2528005"/>
    <lineage>
        <taxon>Bacteria</taxon>
        <taxon>Pseudomonadati</taxon>
        <taxon>Planctomycetota</taxon>
        <taxon>Planctomycetia</taxon>
        <taxon>Pirellulales</taxon>
        <taxon>Pirellulaceae</taxon>
        <taxon>Stieleria</taxon>
    </lineage>
</organism>
<dbReference type="PANTHER" id="PTHR37311">
    <property type="entry name" value="2-PHOSPHOSULFOLACTATE PHOSPHATASE-RELATED"/>
    <property type="match status" value="1"/>
</dbReference>
<name>A0A5C6A3H8_9BACT</name>
<comment type="similarity">
    <text evidence="2">Belongs to the ComB family.</text>
</comment>
<comment type="caution">
    <text evidence="8">The sequence shown here is derived from an EMBL/GenBank/DDBJ whole genome shotgun (WGS) entry which is preliminary data.</text>
</comment>
<dbReference type="InterPro" id="IPR005238">
    <property type="entry name" value="ComB-like"/>
</dbReference>
<sequence>MNVSVALLPDEIDPQLDLTRCCVAVIDVLRATSVMSTAGKAGALDIVTYASSEEARRMAKQSEVPSLLCGERHCIKIEGFDLGNSPSEYTTEQVTGKRVIMTTTNGTAAIAKSQTAGEMICVSLLNFSASVKELSGHESVCIVCAGTNGRISSEDVLLAGGLVDALKVRDQETGLDDSARIAWALWQQSVGTGKPDASRIVEELRRSQGGRNLQAIGHGDDIAVCSQIDSVEGIIRRVSSNPPTFRYQAADAKR</sequence>
<dbReference type="PANTHER" id="PTHR37311:SF1">
    <property type="entry name" value="2-PHOSPHOSULFOLACTATE PHOSPHATASE-RELATED"/>
    <property type="match status" value="1"/>
</dbReference>
<evidence type="ECO:0000256" key="3">
    <source>
        <dbReference type="ARBA" id="ARBA00012953"/>
    </source>
</evidence>